<dbReference type="Pfam" id="PF02894">
    <property type="entry name" value="GFO_IDH_MocA_C"/>
    <property type="match status" value="1"/>
</dbReference>
<evidence type="ECO:0000259" key="1">
    <source>
        <dbReference type="Pfam" id="PF01408"/>
    </source>
</evidence>
<feature type="domain" description="Gfo/Idh/MocA-like oxidoreductase C-terminal" evidence="2">
    <location>
        <begin position="155"/>
        <end position="213"/>
    </location>
</feature>
<evidence type="ECO:0000259" key="2">
    <source>
        <dbReference type="Pfam" id="PF02894"/>
    </source>
</evidence>
<gene>
    <name evidence="3" type="ORF">FDK22_08645</name>
</gene>
<accession>A0A5R8Y1H9</accession>
<comment type="caution">
    <text evidence="3">The sequence shown here is derived from an EMBL/GenBank/DDBJ whole genome shotgun (WGS) entry which is preliminary data.</text>
</comment>
<dbReference type="Pfam" id="PF01408">
    <property type="entry name" value="GFO_IDH_MocA"/>
    <property type="match status" value="1"/>
</dbReference>
<protein>
    <submittedName>
        <fullName evidence="3">Gfo/Idh/MocA family oxidoreductase</fullName>
    </submittedName>
</protein>
<evidence type="ECO:0000313" key="4">
    <source>
        <dbReference type="Proteomes" id="UP000308901"/>
    </source>
</evidence>
<dbReference type="AlphaFoldDB" id="A0A5R8Y1H9"/>
<dbReference type="InterPro" id="IPR000683">
    <property type="entry name" value="Gfo/Idh/MocA-like_OxRdtase_N"/>
</dbReference>
<dbReference type="Gene3D" id="3.40.50.720">
    <property type="entry name" value="NAD(P)-binding Rossmann-like Domain"/>
    <property type="match status" value="1"/>
</dbReference>
<dbReference type="GO" id="GO:0000166">
    <property type="term" value="F:nucleotide binding"/>
    <property type="evidence" value="ECO:0007669"/>
    <property type="project" value="InterPro"/>
</dbReference>
<keyword evidence="4" id="KW-1185">Reference proteome</keyword>
<dbReference type="PANTHER" id="PTHR43249">
    <property type="entry name" value="UDP-N-ACETYL-2-AMINO-2-DEOXY-D-GLUCURONATE OXIDASE"/>
    <property type="match status" value="1"/>
</dbReference>
<dbReference type="Proteomes" id="UP000308901">
    <property type="component" value="Unassembled WGS sequence"/>
</dbReference>
<evidence type="ECO:0000313" key="3">
    <source>
        <dbReference type="EMBL" id="TLP38628.1"/>
    </source>
</evidence>
<proteinExistence type="predicted"/>
<reference evidence="3 4" key="1">
    <citation type="submission" date="2019-05" db="EMBL/GenBank/DDBJ databases">
        <title>Arcobacter sp. nov., isolated from sea sediment.</title>
        <authorList>
            <person name="Kim W."/>
        </authorList>
    </citation>
    <scope>NUCLEOTIDE SEQUENCE [LARGE SCALE GENOMIC DNA]</scope>
    <source>
        <strain evidence="3 4">CAU 1517</strain>
    </source>
</reference>
<dbReference type="PANTHER" id="PTHR43249:SF1">
    <property type="entry name" value="D-GLUCOSIDE 3-DEHYDROGENASE"/>
    <property type="match status" value="1"/>
</dbReference>
<dbReference type="EMBL" id="VANU01000003">
    <property type="protein sequence ID" value="TLP38628.1"/>
    <property type="molecule type" value="Genomic_DNA"/>
</dbReference>
<feature type="domain" description="Gfo/Idh/MocA-like oxidoreductase N-terminal" evidence="1">
    <location>
        <begin position="3"/>
        <end position="123"/>
    </location>
</feature>
<organism evidence="3 4">
    <name type="scientific">Arcobacter arenosus</name>
    <dbReference type="NCBI Taxonomy" id="2576037"/>
    <lineage>
        <taxon>Bacteria</taxon>
        <taxon>Pseudomonadati</taxon>
        <taxon>Campylobacterota</taxon>
        <taxon>Epsilonproteobacteria</taxon>
        <taxon>Campylobacterales</taxon>
        <taxon>Arcobacteraceae</taxon>
        <taxon>Arcobacter</taxon>
    </lineage>
</organism>
<sequence>MKKFALIGVAGYIAPRHLKAIKDTNNYLDVALDKHDSVGILDSFFPNCAFFTEFERFDRYVDKFRNTKDKIDYISICSPNYLHDSHIRFALRSNTHAICEKPLVLNPNNVYKLMDIEKEYNKDVNTILQLRLHPTIQDLKKKVQAKLKENPSKIFDIDLTYITSRGKWYFYSWKNDLIKSGGVSTNIGIHFFDMLIDIFGEVQNSKVHIKKEDVHSGFLELKYARVRWFLSINESFLPTNIKQKGQRTYRNICIDSKQLEFSDGFTDLHTKSYEMILDNQGFSLEDSLSSICVASDIRNCSLSRIEGDYHPLCMRFNDV</sequence>
<dbReference type="InterPro" id="IPR036291">
    <property type="entry name" value="NAD(P)-bd_dom_sf"/>
</dbReference>
<dbReference type="Gene3D" id="3.30.360.10">
    <property type="entry name" value="Dihydrodipicolinate Reductase, domain 2"/>
    <property type="match status" value="1"/>
</dbReference>
<dbReference type="InterPro" id="IPR052515">
    <property type="entry name" value="Gfo/Idh/MocA_Oxidoreductase"/>
</dbReference>
<dbReference type="InterPro" id="IPR004104">
    <property type="entry name" value="Gfo/Idh/MocA-like_OxRdtase_C"/>
</dbReference>
<dbReference type="OrthoDB" id="9815825at2"/>
<name>A0A5R8Y1H9_9BACT</name>
<dbReference type="SUPFAM" id="SSF51735">
    <property type="entry name" value="NAD(P)-binding Rossmann-fold domains"/>
    <property type="match status" value="1"/>
</dbReference>